<keyword evidence="2" id="KW-1185">Reference proteome</keyword>
<accession>A0A9P6CSR5</accession>
<proteinExistence type="predicted"/>
<evidence type="ECO:0000313" key="1">
    <source>
        <dbReference type="EMBL" id="KAF9477622.1"/>
    </source>
</evidence>
<gene>
    <name evidence="1" type="ORF">BDN70DRAFT_946471</name>
</gene>
<protein>
    <submittedName>
        <fullName evidence="1">Uncharacterized protein</fullName>
    </submittedName>
</protein>
<reference evidence="1" key="1">
    <citation type="submission" date="2020-11" db="EMBL/GenBank/DDBJ databases">
        <authorList>
            <consortium name="DOE Joint Genome Institute"/>
            <person name="Ahrendt S."/>
            <person name="Riley R."/>
            <person name="Andreopoulos W."/>
            <person name="Labutti K."/>
            <person name="Pangilinan J."/>
            <person name="Ruiz-Duenas F.J."/>
            <person name="Barrasa J.M."/>
            <person name="Sanchez-Garcia M."/>
            <person name="Camarero S."/>
            <person name="Miyauchi S."/>
            <person name="Serrano A."/>
            <person name="Linde D."/>
            <person name="Babiker R."/>
            <person name="Drula E."/>
            <person name="Ayuso-Fernandez I."/>
            <person name="Pacheco R."/>
            <person name="Padilla G."/>
            <person name="Ferreira P."/>
            <person name="Barriuso J."/>
            <person name="Kellner H."/>
            <person name="Castanera R."/>
            <person name="Alfaro M."/>
            <person name="Ramirez L."/>
            <person name="Pisabarro A.G."/>
            <person name="Kuo A."/>
            <person name="Tritt A."/>
            <person name="Lipzen A."/>
            <person name="He G."/>
            <person name="Yan M."/>
            <person name="Ng V."/>
            <person name="Cullen D."/>
            <person name="Martin F."/>
            <person name="Rosso M.-N."/>
            <person name="Henrissat B."/>
            <person name="Hibbett D."/>
            <person name="Martinez A.T."/>
            <person name="Grigoriev I.V."/>
        </authorList>
    </citation>
    <scope>NUCLEOTIDE SEQUENCE</scope>
    <source>
        <strain evidence="1">CIRM-BRFM 674</strain>
    </source>
</reference>
<evidence type="ECO:0000313" key="2">
    <source>
        <dbReference type="Proteomes" id="UP000807469"/>
    </source>
</evidence>
<dbReference type="EMBL" id="MU155255">
    <property type="protein sequence ID" value="KAF9477622.1"/>
    <property type="molecule type" value="Genomic_DNA"/>
</dbReference>
<sequence>MAPLIERLKRCMRPGTPSLEVVTQPVATQSYTLSHSPLDVVALEIKDTRELQSPENRSASLIEYLGVFKASTDKIGSLVLLWDERSSIPPAWRPALVCNPGIVKNAYVKTREKEQVILCDPHDDTICHLPRLRDIKATSRHGYMPTIRYHYKICNHTHHLGLRMVAAVRDTQNGRLKSRMPAIYVRLVPSYPHPEGKVHEVRISYEDGFNQVVYTREVRSYGGEVDVIYDVECV</sequence>
<name>A0A9P6CSR5_9AGAR</name>
<dbReference type="Proteomes" id="UP000807469">
    <property type="component" value="Unassembled WGS sequence"/>
</dbReference>
<comment type="caution">
    <text evidence="1">The sequence shown here is derived from an EMBL/GenBank/DDBJ whole genome shotgun (WGS) entry which is preliminary data.</text>
</comment>
<organism evidence="1 2">
    <name type="scientific">Pholiota conissans</name>
    <dbReference type="NCBI Taxonomy" id="109636"/>
    <lineage>
        <taxon>Eukaryota</taxon>
        <taxon>Fungi</taxon>
        <taxon>Dikarya</taxon>
        <taxon>Basidiomycota</taxon>
        <taxon>Agaricomycotina</taxon>
        <taxon>Agaricomycetes</taxon>
        <taxon>Agaricomycetidae</taxon>
        <taxon>Agaricales</taxon>
        <taxon>Agaricineae</taxon>
        <taxon>Strophariaceae</taxon>
        <taxon>Pholiota</taxon>
    </lineage>
</organism>
<dbReference type="AlphaFoldDB" id="A0A9P6CSR5"/>